<reference evidence="3" key="1">
    <citation type="submission" date="2013-10" db="EMBL/GenBank/DDBJ databases">
        <title>Genome sequencing of Onchocerca volvulus.</title>
        <authorList>
            <person name="Cotton J."/>
            <person name="Tsai J."/>
            <person name="Stanley E."/>
            <person name="Tracey A."/>
            <person name="Holroyd N."/>
            <person name="Lustigman S."/>
            <person name="Berriman M."/>
        </authorList>
    </citation>
    <scope>NUCLEOTIDE SEQUENCE</scope>
</reference>
<evidence type="ECO:0000256" key="1">
    <source>
        <dbReference type="SAM" id="SignalP"/>
    </source>
</evidence>
<dbReference type="AlphaFoldDB" id="A0A8R1TKJ2"/>
<protein>
    <submittedName>
        <fullName evidence="2">Uncharacterized protein</fullName>
    </submittedName>
</protein>
<dbReference type="Proteomes" id="UP000024404">
    <property type="component" value="Unassembled WGS sequence"/>
</dbReference>
<evidence type="ECO:0000313" key="2">
    <source>
        <dbReference type="EnsemblMetazoa" id="OVOC1116.1"/>
    </source>
</evidence>
<reference evidence="2" key="2">
    <citation type="submission" date="2022-06" db="UniProtKB">
        <authorList>
            <consortium name="EnsemblMetazoa"/>
        </authorList>
    </citation>
    <scope>IDENTIFICATION</scope>
</reference>
<keyword evidence="1" id="KW-0732">Signal</keyword>
<organism evidence="2 3">
    <name type="scientific">Onchocerca volvulus</name>
    <dbReference type="NCBI Taxonomy" id="6282"/>
    <lineage>
        <taxon>Eukaryota</taxon>
        <taxon>Metazoa</taxon>
        <taxon>Ecdysozoa</taxon>
        <taxon>Nematoda</taxon>
        <taxon>Chromadorea</taxon>
        <taxon>Rhabditida</taxon>
        <taxon>Spirurina</taxon>
        <taxon>Spiruromorpha</taxon>
        <taxon>Filarioidea</taxon>
        <taxon>Onchocercidae</taxon>
        <taxon>Onchocerca</taxon>
    </lineage>
</organism>
<feature type="signal peptide" evidence="1">
    <location>
        <begin position="1"/>
        <end position="25"/>
    </location>
</feature>
<dbReference type="EnsemblMetazoa" id="OVOC1116.1">
    <property type="protein sequence ID" value="OVOC1116.1"/>
    <property type="gene ID" value="WBGene00237925"/>
</dbReference>
<evidence type="ECO:0000313" key="3">
    <source>
        <dbReference type="Proteomes" id="UP000024404"/>
    </source>
</evidence>
<sequence length="54" mass="6638">MIISHLKFWFGVMQWFLFLINNCSVKESRTETIIYWNKANTTFYIRENSLKSMR</sequence>
<feature type="chain" id="PRO_5035841899" evidence="1">
    <location>
        <begin position="26"/>
        <end position="54"/>
    </location>
</feature>
<proteinExistence type="predicted"/>
<keyword evidence="3" id="KW-1185">Reference proteome</keyword>
<dbReference type="EMBL" id="CMVM020000024">
    <property type="status" value="NOT_ANNOTATED_CDS"/>
    <property type="molecule type" value="Genomic_DNA"/>
</dbReference>
<name>A0A8R1TKJ2_ONCVO</name>
<accession>A0A8R1TKJ2</accession>